<dbReference type="Proteomes" id="UP001437256">
    <property type="component" value="Unassembled WGS sequence"/>
</dbReference>
<sequence length="189" mass="19078">MHRKSALLAFAAVFHVAAAQTSLWVPGFDEQALSADVIGVDTAKGRTTYRIQRGASTAANDDESGFTGTFTLVEGSDYASYNLAQGQVSMTMDCSISGSLGLCSGLDGSTVVTATETVSRFLVQGGSTATDAAMPTGSVSGSGGSGKAATPTKPNAPSETNKSNSAFINTQTTSAGIIALGIAAIFSFL</sequence>
<feature type="chain" id="PRO_5047128872" evidence="2">
    <location>
        <begin position="20"/>
        <end position="189"/>
    </location>
</feature>
<proteinExistence type="predicted"/>
<organism evidence="3 4">
    <name type="scientific">Marasmius tenuissimus</name>
    <dbReference type="NCBI Taxonomy" id="585030"/>
    <lineage>
        <taxon>Eukaryota</taxon>
        <taxon>Fungi</taxon>
        <taxon>Dikarya</taxon>
        <taxon>Basidiomycota</taxon>
        <taxon>Agaricomycotina</taxon>
        <taxon>Agaricomycetes</taxon>
        <taxon>Agaricomycetidae</taxon>
        <taxon>Agaricales</taxon>
        <taxon>Marasmiineae</taxon>
        <taxon>Marasmiaceae</taxon>
        <taxon>Marasmius</taxon>
    </lineage>
</organism>
<evidence type="ECO:0000313" key="3">
    <source>
        <dbReference type="EMBL" id="KAL0067110.1"/>
    </source>
</evidence>
<accession>A0ABR2ZZH8</accession>
<feature type="region of interest" description="Disordered" evidence="1">
    <location>
        <begin position="132"/>
        <end position="165"/>
    </location>
</feature>
<gene>
    <name evidence="3" type="ORF">AAF712_005897</name>
</gene>
<reference evidence="3 4" key="1">
    <citation type="submission" date="2024-05" db="EMBL/GenBank/DDBJ databases">
        <title>A draft genome resource for the thread blight pathogen Marasmius tenuissimus strain MS-2.</title>
        <authorList>
            <person name="Yulfo-Soto G.E."/>
            <person name="Baruah I.K."/>
            <person name="Amoako-Attah I."/>
            <person name="Bukari Y."/>
            <person name="Meinhardt L.W."/>
            <person name="Bailey B.A."/>
            <person name="Cohen S.P."/>
        </authorList>
    </citation>
    <scope>NUCLEOTIDE SEQUENCE [LARGE SCALE GENOMIC DNA]</scope>
    <source>
        <strain evidence="3 4">MS-2</strain>
    </source>
</reference>
<name>A0ABR2ZZH8_9AGAR</name>
<evidence type="ECO:0000313" key="4">
    <source>
        <dbReference type="Proteomes" id="UP001437256"/>
    </source>
</evidence>
<comment type="caution">
    <text evidence="3">The sequence shown here is derived from an EMBL/GenBank/DDBJ whole genome shotgun (WGS) entry which is preliminary data.</text>
</comment>
<keyword evidence="4" id="KW-1185">Reference proteome</keyword>
<protein>
    <submittedName>
        <fullName evidence="3">Uncharacterized protein</fullName>
    </submittedName>
</protein>
<evidence type="ECO:0000256" key="2">
    <source>
        <dbReference type="SAM" id="SignalP"/>
    </source>
</evidence>
<keyword evidence="2" id="KW-0732">Signal</keyword>
<feature type="signal peptide" evidence="2">
    <location>
        <begin position="1"/>
        <end position="19"/>
    </location>
</feature>
<evidence type="ECO:0000256" key="1">
    <source>
        <dbReference type="SAM" id="MobiDB-lite"/>
    </source>
</evidence>
<dbReference type="EMBL" id="JBBXMP010000029">
    <property type="protein sequence ID" value="KAL0067110.1"/>
    <property type="molecule type" value="Genomic_DNA"/>
</dbReference>
<feature type="compositionally biased region" description="Polar residues" evidence="1">
    <location>
        <begin position="152"/>
        <end position="165"/>
    </location>
</feature>